<accession>Q47KI3</accession>
<sequence length="201" mass="21177">MWRLWILGLAALRPHLGDQHCQRIDERHIGDVADRPRPQLCQAGGVGVGVPGPQVAARRVRPVRGHGQRFGEEVGRPHRRILVLLRGGELGPGRGAGLREQRVDQEVSGDLAVRGALGGSDCGHQRSGRTGCDEQQGPLRGGGCDLQCSAGDVAGGVRGPVVVGDRDGHGLDSAVGQVVGQAPPVCDRAQRAVQEHHAELC</sequence>
<reference evidence="1" key="1">
    <citation type="submission" date="2005-07" db="EMBL/GenBank/DDBJ databases">
        <title>Complete sequence of Thermobifida fusca YX.</title>
        <authorList>
            <consortium name="US DOE Joint Genome Institute"/>
            <person name="Copeland A."/>
            <person name="Lucas S."/>
            <person name="Lapidus A."/>
            <person name="Barry K."/>
            <person name="Detter J.C."/>
            <person name="Glavina T."/>
            <person name="Hammon N."/>
            <person name="Israni S."/>
            <person name="Pitluck S."/>
            <person name="Di Bartolo G."/>
            <person name="Chain P."/>
            <person name="Schmutz J."/>
            <person name="Larimer F."/>
            <person name="Land M."/>
            <person name="Lykidis A."/>
            <person name="Richardson P."/>
        </authorList>
    </citation>
    <scope>NUCLEOTIDE SEQUENCE</scope>
    <source>
        <strain evidence="1">YX</strain>
    </source>
</reference>
<gene>
    <name evidence="1" type="ordered locus">Tfu_3006</name>
</gene>
<organism evidence="1">
    <name type="scientific">Thermobifida fusca (strain YX)</name>
    <dbReference type="NCBI Taxonomy" id="269800"/>
    <lineage>
        <taxon>Bacteria</taxon>
        <taxon>Bacillati</taxon>
        <taxon>Actinomycetota</taxon>
        <taxon>Actinomycetes</taxon>
        <taxon>Streptosporangiales</taxon>
        <taxon>Nocardiopsidaceae</taxon>
        <taxon>Thermobifida</taxon>
    </lineage>
</organism>
<dbReference type="AlphaFoldDB" id="Q47KI3"/>
<proteinExistence type="predicted"/>
<dbReference type="STRING" id="269800.Tfu_3006"/>
<evidence type="ECO:0000313" key="1">
    <source>
        <dbReference type="EMBL" id="AAZ57039.1"/>
    </source>
</evidence>
<dbReference type="EMBL" id="CP000088">
    <property type="protein sequence ID" value="AAZ57039.1"/>
    <property type="molecule type" value="Genomic_DNA"/>
</dbReference>
<dbReference type="HOGENOM" id="CLU_1359865_0_0_11"/>
<dbReference type="KEGG" id="tfu:Tfu_3006"/>
<protein>
    <submittedName>
        <fullName evidence="1">Uncharacterized protein</fullName>
    </submittedName>
</protein>
<name>Q47KI3_THEFY</name>